<protein>
    <submittedName>
        <fullName evidence="2">Uncharacterized protein</fullName>
    </submittedName>
</protein>
<dbReference type="EMBL" id="KV878210">
    <property type="protein sequence ID" value="OJJ39567.1"/>
    <property type="molecule type" value="Genomic_DNA"/>
</dbReference>
<dbReference type="Proteomes" id="UP000184383">
    <property type="component" value="Unassembled WGS sequence"/>
</dbReference>
<keyword evidence="1" id="KW-1133">Transmembrane helix</keyword>
<feature type="transmembrane region" description="Helical" evidence="1">
    <location>
        <begin position="183"/>
        <end position="204"/>
    </location>
</feature>
<accession>A0A1L9RXI6</accession>
<dbReference type="RefSeq" id="XP_040693243.1">
    <property type="nucleotide sequence ID" value="XM_040834659.1"/>
</dbReference>
<evidence type="ECO:0000313" key="3">
    <source>
        <dbReference type="Proteomes" id="UP000184383"/>
    </source>
</evidence>
<feature type="transmembrane region" description="Helical" evidence="1">
    <location>
        <begin position="100"/>
        <end position="120"/>
    </location>
</feature>
<keyword evidence="3" id="KW-1185">Reference proteome</keyword>
<sequence length="251" mass="28135">MGHKVSAIHGVKSDNFYKPGNAINEVWVGDLEVISRLPFGDSDLGQAGWPIHGYPKIPWHNFIIPLKRRALSDSASSPSPDCPGQRDAALLPFSPLSRTASLITALLLSFVAIAAYYLPIILNDTSHNQIHQRLQQKKRWYAIRASIATTSLIAGLVIALLDFHALTAVSDALSDSMLVPMKFLWAFIATFGFFYSAMAVNSLWASWREIRRRANEEDGEDEEDYINVPVEFVDDQLPMVVASWLERQRRP</sequence>
<evidence type="ECO:0000256" key="1">
    <source>
        <dbReference type="SAM" id="Phobius"/>
    </source>
</evidence>
<organism evidence="2 3">
    <name type="scientific">Aspergillus wentii DTO 134E9</name>
    <dbReference type="NCBI Taxonomy" id="1073089"/>
    <lineage>
        <taxon>Eukaryota</taxon>
        <taxon>Fungi</taxon>
        <taxon>Dikarya</taxon>
        <taxon>Ascomycota</taxon>
        <taxon>Pezizomycotina</taxon>
        <taxon>Eurotiomycetes</taxon>
        <taxon>Eurotiomycetidae</taxon>
        <taxon>Eurotiales</taxon>
        <taxon>Aspergillaceae</taxon>
        <taxon>Aspergillus</taxon>
        <taxon>Aspergillus subgen. Cremei</taxon>
    </lineage>
</organism>
<gene>
    <name evidence="2" type="ORF">ASPWEDRAFT_37371</name>
</gene>
<evidence type="ECO:0000313" key="2">
    <source>
        <dbReference type="EMBL" id="OJJ39567.1"/>
    </source>
</evidence>
<proteinExistence type="predicted"/>
<feature type="transmembrane region" description="Helical" evidence="1">
    <location>
        <begin position="141"/>
        <end position="163"/>
    </location>
</feature>
<name>A0A1L9RXI6_ASPWE</name>
<reference evidence="3" key="1">
    <citation type="journal article" date="2017" name="Genome Biol.">
        <title>Comparative genomics reveals high biological diversity and specific adaptations in the industrially and medically important fungal genus Aspergillus.</title>
        <authorList>
            <person name="de Vries R.P."/>
            <person name="Riley R."/>
            <person name="Wiebenga A."/>
            <person name="Aguilar-Osorio G."/>
            <person name="Amillis S."/>
            <person name="Uchima C.A."/>
            <person name="Anderluh G."/>
            <person name="Asadollahi M."/>
            <person name="Askin M."/>
            <person name="Barry K."/>
            <person name="Battaglia E."/>
            <person name="Bayram O."/>
            <person name="Benocci T."/>
            <person name="Braus-Stromeyer S.A."/>
            <person name="Caldana C."/>
            <person name="Canovas D."/>
            <person name="Cerqueira G.C."/>
            <person name="Chen F."/>
            <person name="Chen W."/>
            <person name="Choi C."/>
            <person name="Clum A."/>
            <person name="Dos Santos R.A."/>
            <person name="Damasio A.R."/>
            <person name="Diallinas G."/>
            <person name="Emri T."/>
            <person name="Fekete E."/>
            <person name="Flipphi M."/>
            <person name="Freyberg S."/>
            <person name="Gallo A."/>
            <person name="Gournas C."/>
            <person name="Habgood R."/>
            <person name="Hainaut M."/>
            <person name="Harispe M.L."/>
            <person name="Henrissat B."/>
            <person name="Hilden K.S."/>
            <person name="Hope R."/>
            <person name="Hossain A."/>
            <person name="Karabika E."/>
            <person name="Karaffa L."/>
            <person name="Karanyi Z."/>
            <person name="Krasevec N."/>
            <person name="Kuo A."/>
            <person name="Kusch H."/>
            <person name="LaButti K."/>
            <person name="Lagendijk E.L."/>
            <person name="Lapidus A."/>
            <person name="Levasseur A."/>
            <person name="Lindquist E."/>
            <person name="Lipzen A."/>
            <person name="Logrieco A.F."/>
            <person name="MacCabe A."/>
            <person name="Maekelae M.R."/>
            <person name="Malavazi I."/>
            <person name="Melin P."/>
            <person name="Meyer V."/>
            <person name="Mielnichuk N."/>
            <person name="Miskei M."/>
            <person name="Molnar A.P."/>
            <person name="Mule G."/>
            <person name="Ngan C.Y."/>
            <person name="Orejas M."/>
            <person name="Orosz E."/>
            <person name="Ouedraogo J.P."/>
            <person name="Overkamp K.M."/>
            <person name="Park H.-S."/>
            <person name="Perrone G."/>
            <person name="Piumi F."/>
            <person name="Punt P.J."/>
            <person name="Ram A.F."/>
            <person name="Ramon A."/>
            <person name="Rauscher S."/>
            <person name="Record E."/>
            <person name="Riano-Pachon D.M."/>
            <person name="Robert V."/>
            <person name="Roehrig J."/>
            <person name="Ruller R."/>
            <person name="Salamov A."/>
            <person name="Salih N.S."/>
            <person name="Samson R.A."/>
            <person name="Sandor E."/>
            <person name="Sanguinetti M."/>
            <person name="Schuetze T."/>
            <person name="Sepcic K."/>
            <person name="Shelest E."/>
            <person name="Sherlock G."/>
            <person name="Sophianopoulou V."/>
            <person name="Squina F.M."/>
            <person name="Sun H."/>
            <person name="Susca A."/>
            <person name="Todd R.B."/>
            <person name="Tsang A."/>
            <person name="Unkles S.E."/>
            <person name="van de Wiele N."/>
            <person name="van Rossen-Uffink D."/>
            <person name="Oliveira J.V."/>
            <person name="Vesth T.C."/>
            <person name="Visser J."/>
            <person name="Yu J.-H."/>
            <person name="Zhou M."/>
            <person name="Andersen M.R."/>
            <person name="Archer D.B."/>
            <person name="Baker S.E."/>
            <person name="Benoit I."/>
            <person name="Brakhage A.A."/>
            <person name="Braus G.H."/>
            <person name="Fischer R."/>
            <person name="Frisvad J.C."/>
            <person name="Goldman G.H."/>
            <person name="Houbraken J."/>
            <person name="Oakley B."/>
            <person name="Pocsi I."/>
            <person name="Scazzocchio C."/>
            <person name="Seiboth B."/>
            <person name="vanKuyk P.A."/>
            <person name="Wortman J."/>
            <person name="Dyer P.S."/>
            <person name="Grigoriev I.V."/>
        </authorList>
    </citation>
    <scope>NUCLEOTIDE SEQUENCE [LARGE SCALE GENOMIC DNA]</scope>
    <source>
        <strain evidence="3">DTO 134E9</strain>
    </source>
</reference>
<keyword evidence="1" id="KW-0812">Transmembrane</keyword>
<dbReference type="VEuPathDB" id="FungiDB:ASPWEDRAFT_37371"/>
<dbReference type="GeneID" id="63750507"/>
<keyword evidence="1" id="KW-0472">Membrane</keyword>
<dbReference type="AlphaFoldDB" id="A0A1L9RXI6"/>
<dbReference type="OrthoDB" id="4486746at2759"/>